<dbReference type="AlphaFoldDB" id="A0ABD5U9A7"/>
<dbReference type="EMBL" id="JBHSXM010000001">
    <property type="protein sequence ID" value="MFC6835359.1"/>
    <property type="molecule type" value="Genomic_DNA"/>
</dbReference>
<organism evidence="2 3">
    <name type="scientific">Halomarina ordinaria</name>
    <dbReference type="NCBI Taxonomy" id="3033939"/>
    <lineage>
        <taxon>Archaea</taxon>
        <taxon>Methanobacteriati</taxon>
        <taxon>Methanobacteriota</taxon>
        <taxon>Stenosarchaea group</taxon>
        <taxon>Halobacteria</taxon>
        <taxon>Halobacteriales</taxon>
        <taxon>Natronomonadaceae</taxon>
        <taxon>Halomarina</taxon>
    </lineage>
</organism>
<dbReference type="InterPro" id="IPR036236">
    <property type="entry name" value="Znf_C2H2_sf"/>
</dbReference>
<dbReference type="SUPFAM" id="SSF57667">
    <property type="entry name" value="beta-beta-alpha zinc fingers"/>
    <property type="match status" value="1"/>
</dbReference>
<protein>
    <recommendedName>
        <fullName evidence="1">C2H2-type domain-containing protein</fullName>
    </recommendedName>
</protein>
<sequence length="40" mass="4474">MSSDESVEERLGVLCPTCGKSFVTESGMKSHHLQVHEERL</sequence>
<name>A0ABD5U9A7_9EURY</name>
<evidence type="ECO:0000313" key="3">
    <source>
        <dbReference type="Proteomes" id="UP001596406"/>
    </source>
</evidence>
<evidence type="ECO:0000313" key="2">
    <source>
        <dbReference type="EMBL" id="MFC6835359.1"/>
    </source>
</evidence>
<dbReference type="PROSITE" id="PS00028">
    <property type="entry name" value="ZINC_FINGER_C2H2_1"/>
    <property type="match status" value="1"/>
</dbReference>
<proteinExistence type="predicted"/>
<reference evidence="2 3" key="1">
    <citation type="journal article" date="2019" name="Int. J. Syst. Evol. Microbiol.">
        <title>The Global Catalogue of Microorganisms (GCM) 10K type strain sequencing project: providing services to taxonomists for standard genome sequencing and annotation.</title>
        <authorList>
            <consortium name="The Broad Institute Genomics Platform"/>
            <consortium name="The Broad Institute Genome Sequencing Center for Infectious Disease"/>
            <person name="Wu L."/>
            <person name="Ma J."/>
        </authorList>
    </citation>
    <scope>NUCLEOTIDE SEQUENCE [LARGE SCALE GENOMIC DNA]</scope>
    <source>
        <strain evidence="2 3">PSRA2</strain>
    </source>
</reference>
<evidence type="ECO:0000259" key="1">
    <source>
        <dbReference type="PROSITE" id="PS50157"/>
    </source>
</evidence>
<dbReference type="Gene3D" id="3.30.160.60">
    <property type="entry name" value="Classic Zinc Finger"/>
    <property type="match status" value="1"/>
</dbReference>
<feature type="domain" description="C2H2-type" evidence="1">
    <location>
        <begin position="13"/>
        <end position="40"/>
    </location>
</feature>
<keyword evidence="3" id="KW-1185">Reference proteome</keyword>
<dbReference type="RefSeq" id="WP_304447062.1">
    <property type="nucleotide sequence ID" value="NZ_JARRAH010000001.1"/>
</dbReference>
<comment type="caution">
    <text evidence="2">The sequence shown here is derived from an EMBL/GenBank/DDBJ whole genome shotgun (WGS) entry which is preliminary data.</text>
</comment>
<accession>A0ABD5U9A7</accession>
<dbReference type="Proteomes" id="UP001596406">
    <property type="component" value="Unassembled WGS sequence"/>
</dbReference>
<gene>
    <name evidence="2" type="ORF">ACFQHK_02415</name>
</gene>
<dbReference type="PROSITE" id="PS50157">
    <property type="entry name" value="ZINC_FINGER_C2H2_2"/>
    <property type="match status" value="1"/>
</dbReference>
<dbReference type="InterPro" id="IPR013087">
    <property type="entry name" value="Znf_C2H2_type"/>
</dbReference>